<evidence type="ECO:0000313" key="3">
    <source>
        <dbReference type="Proteomes" id="UP001279734"/>
    </source>
</evidence>
<accession>A0AAD3SQW6</accession>
<organism evidence="2 3">
    <name type="scientific">Nepenthes gracilis</name>
    <name type="common">Slender pitcher plant</name>
    <dbReference type="NCBI Taxonomy" id="150966"/>
    <lineage>
        <taxon>Eukaryota</taxon>
        <taxon>Viridiplantae</taxon>
        <taxon>Streptophyta</taxon>
        <taxon>Embryophyta</taxon>
        <taxon>Tracheophyta</taxon>
        <taxon>Spermatophyta</taxon>
        <taxon>Magnoliopsida</taxon>
        <taxon>eudicotyledons</taxon>
        <taxon>Gunneridae</taxon>
        <taxon>Pentapetalae</taxon>
        <taxon>Caryophyllales</taxon>
        <taxon>Nepenthaceae</taxon>
        <taxon>Nepenthes</taxon>
    </lineage>
</organism>
<dbReference type="AlphaFoldDB" id="A0AAD3SQW6"/>
<feature type="transmembrane region" description="Helical" evidence="1">
    <location>
        <begin position="46"/>
        <end position="67"/>
    </location>
</feature>
<proteinExistence type="predicted"/>
<protein>
    <submittedName>
        <fullName evidence="2">Uncharacterized protein</fullName>
    </submittedName>
</protein>
<dbReference type="Proteomes" id="UP001279734">
    <property type="component" value="Unassembled WGS sequence"/>
</dbReference>
<reference evidence="2" key="1">
    <citation type="submission" date="2023-05" db="EMBL/GenBank/DDBJ databases">
        <title>Nepenthes gracilis genome sequencing.</title>
        <authorList>
            <person name="Fukushima K."/>
        </authorList>
    </citation>
    <scope>NUCLEOTIDE SEQUENCE</scope>
    <source>
        <strain evidence="2">SING2019-196</strain>
    </source>
</reference>
<comment type="caution">
    <text evidence="2">The sequence shown here is derived from an EMBL/GenBank/DDBJ whole genome shotgun (WGS) entry which is preliminary data.</text>
</comment>
<gene>
    <name evidence="2" type="ORF">Nepgr_017070</name>
</gene>
<evidence type="ECO:0000256" key="1">
    <source>
        <dbReference type="SAM" id="Phobius"/>
    </source>
</evidence>
<sequence>MQEFRVEETTSAVAFLSVCLLLQLPFERIDGNPTPTVIFKGRPSHFHAFVLLLSCTFTSGLITICLRQMYSTFGRCCRHIALLSLITAVAIFLGLVMVDLLPLLSLSAIVT</sequence>
<feature type="transmembrane region" description="Helical" evidence="1">
    <location>
        <begin position="9"/>
        <end position="26"/>
    </location>
</feature>
<keyword evidence="3" id="KW-1185">Reference proteome</keyword>
<evidence type="ECO:0000313" key="2">
    <source>
        <dbReference type="EMBL" id="GMH15229.1"/>
    </source>
</evidence>
<name>A0AAD3SQW6_NEPGR</name>
<keyword evidence="1" id="KW-0812">Transmembrane</keyword>
<feature type="transmembrane region" description="Helical" evidence="1">
    <location>
        <begin position="79"/>
        <end position="98"/>
    </location>
</feature>
<keyword evidence="1" id="KW-0472">Membrane</keyword>
<dbReference type="EMBL" id="BSYO01000015">
    <property type="protein sequence ID" value="GMH15229.1"/>
    <property type="molecule type" value="Genomic_DNA"/>
</dbReference>
<keyword evidence="1" id="KW-1133">Transmembrane helix</keyword>